<gene>
    <name evidence="3" type="ORF">FAZ97_18040</name>
</gene>
<reference evidence="3 4" key="1">
    <citation type="submission" date="2019-12" db="EMBL/GenBank/DDBJ databases">
        <title>Paraburkholderia acidiphila 7Q-K02 sp. nov and Paraburkholderia acidisoli DHF22 sp. nov., two strains isolated from forest soil.</title>
        <authorList>
            <person name="Gao Z."/>
            <person name="Qiu L."/>
        </authorList>
    </citation>
    <scope>NUCLEOTIDE SEQUENCE [LARGE SCALE GENOMIC DNA]</scope>
    <source>
        <strain evidence="3 4">7Q-K02</strain>
    </source>
</reference>
<dbReference type="InterPro" id="IPR013762">
    <property type="entry name" value="Integrase-like_cat_sf"/>
</dbReference>
<dbReference type="AlphaFoldDB" id="A0A7Z2JAL0"/>
<dbReference type="GO" id="GO:0006310">
    <property type="term" value="P:DNA recombination"/>
    <property type="evidence" value="ECO:0007669"/>
    <property type="project" value="UniProtKB-KW"/>
</dbReference>
<dbReference type="KEGG" id="pacp:FAZ97_18040"/>
<dbReference type="RefSeq" id="WP_158759809.1">
    <property type="nucleotide sequence ID" value="NZ_CP046910.1"/>
</dbReference>
<sequence>MLHLASRHWLRHSYARSMVVEHGVPLPIVQRILGHASVTTIAG</sequence>
<dbReference type="OrthoDB" id="9115456at2"/>
<dbReference type="Pfam" id="PF00589">
    <property type="entry name" value="Phage_integrase"/>
    <property type="match status" value="1"/>
</dbReference>
<organism evidence="3 4">
    <name type="scientific">Paraburkholderia acidiphila</name>
    <dbReference type="NCBI Taxonomy" id="2571747"/>
    <lineage>
        <taxon>Bacteria</taxon>
        <taxon>Pseudomonadati</taxon>
        <taxon>Pseudomonadota</taxon>
        <taxon>Betaproteobacteria</taxon>
        <taxon>Burkholderiales</taxon>
        <taxon>Burkholderiaceae</taxon>
        <taxon>Paraburkholderia</taxon>
    </lineage>
</organism>
<dbReference type="InterPro" id="IPR002104">
    <property type="entry name" value="Integrase_catalytic"/>
</dbReference>
<dbReference type="GO" id="GO:0015074">
    <property type="term" value="P:DNA integration"/>
    <property type="evidence" value="ECO:0007669"/>
    <property type="project" value="InterPro"/>
</dbReference>
<keyword evidence="1" id="KW-0233">DNA recombination</keyword>
<dbReference type="EMBL" id="CP046910">
    <property type="protein sequence ID" value="QGZ56858.1"/>
    <property type="molecule type" value="Genomic_DNA"/>
</dbReference>
<evidence type="ECO:0000259" key="2">
    <source>
        <dbReference type="Pfam" id="PF00589"/>
    </source>
</evidence>
<evidence type="ECO:0000313" key="3">
    <source>
        <dbReference type="EMBL" id="QGZ56858.1"/>
    </source>
</evidence>
<evidence type="ECO:0000313" key="4">
    <source>
        <dbReference type="Proteomes" id="UP000434209"/>
    </source>
</evidence>
<dbReference type="Gene3D" id="1.10.443.10">
    <property type="entry name" value="Intergrase catalytic core"/>
    <property type="match status" value="1"/>
</dbReference>
<keyword evidence="4" id="KW-1185">Reference proteome</keyword>
<accession>A0A7Z2JAL0</accession>
<proteinExistence type="predicted"/>
<dbReference type="InterPro" id="IPR011010">
    <property type="entry name" value="DNA_brk_join_enz"/>
</dbReference>
<dbReference type="Proteomes" id="UP000434209">
    <property type="component" value="Chromosome 2"/>
</dbReference>
<dbReference type="GO" id="GO:0003677">
    <property type="term" value="F:DNA binding"/>
    <property type="evidence" value="ECO:0007669"/>
    <property type="project" value="InterPro"/>
</dbReference>
<name>A0A7Z2JAL0_9BURK</name>
<evidence type="ECO:0000256" key="1">
    <source>
        <dbReference type="ARBA" id="ARBA00023172"/>
    </source>
</evidence>
<dbReference type="SUPFAM" id="SSF56349">
    <property type="entry name" value="DNA breaking-rejoining enzymes"/>
    <property type="match status" value="1"/>
</dbReference>
<protein>
    <submittedName>
        <fullName evidence="3">Tyrosine-type recombinase/integrase</fullName>
    </submittedName>
</protein>
<feature type="domain" description="Tyr recombinase" evidence="2">
    <location>
        <begin position="6"/>
        <end position="41"/>
    </location>
</feature>